<accession>A0A7L7YQ14</accession>
<organism evidence="1 2">
    <name type="scientific">Candidatus Wolbachia massiliensis</name>
    <dbReference type="NCBI Taxonomy" id="1845000"/>
    <lineage>
        <taxon>Bacteria</taxon>
        <taxon>Pseudomonadati</taxon>
        <taxon>Pseudomonadota</taxon>
        <taxon>Alphaproteobacteria</taxon>
        <taxon>Rickettsiales</taxon>
        <taxon>Anaplasmataceae</taxon>
        <taxon>Wolbachieae</taxon>
        <taxon>Wolbachia</taxon>
    </lineage>
</organism>
<dbReference type="EMBL" id="CP061738">
    <property type="protein sequence ID" value="QOD38099.1"/>
    <property type="molecule type" value="Genomic_DNA"/>
</dbReference>
<evidence type="ECO:0000313" key="2">
    <source>
        <dbReference type="Proteomes" id="UP000516514"/>
    </source>
</evidence>
<dbReference type="SUPFAM" id="SSF64076">
    <property type="entry name" value="MTH938-like"/>
    <property type="match status" value="1"/>
</dbReference>
<sequence length="121" mass="14086">MDIIPLVSKNKNFINGYEEGKFLVNSREYYGSIIIFPEKVIELKESDINNKEHFQSFVTEEIEILLIGTGETRNIPNSSVKFYLMEQKGLSFEFMRTDAACRTHNVLVSEDRFVVTYLKHV</sequence>
<dbReference type="RefSeq" id="WP_191110919.1">
    <property type="nucleotide sequence ID" value="NZ_CP061738.1"/>
</dbReference>
<proteinExistence type="predicted"/>
<dbReference type="AlphaFoldDB" id="A0A7L7YQ14"/>
<dbReference type="Pfam" id="PF04430">
    <property type="entry name" value="DUF498"/>
    <property type="match status" value="1"/>
</dbReference>
<dbReference type="CDD" id="cd00248">
    <property type="entry name" value="Mth938-like"/>
    <property type="match status" value="1"/>
</dbReference>
<dbReference type="PANTHER" id="PTHR21192">
    <property type="entry name" value="NUCLEAR PROTEIN E3-3"/>
    <property type="match status" value="1"/>
</dbReference>
<dbReference type="KEGG" id="wms:ID128_04760"/>
<dbReference type="Proteomes" id="UP000516514">
    <property type="component" value="Chromosome"/>
</dbReference>
<evidence type="ECO:0000313" key="1">
    <source>
        <dbReference type="EMBL" id="QOD38099.1"/>
    </source>
</evidence>
<dbReference type="InterPro" id="IPR036748">
    <property type="entry name" value="MTH938-like_sf"/>
</dbReference>
<keyword evidence="2" id="KW-1185">Reference proteome</keyword>
<dbReference type="Gene3D" id="3.40.1230.10">
    <property type="entry name" value="MTH938-like"/>
    <property type="match status" value="1"/>
</dbReference>
<dbReference type="PANTHER" id="PTHR21192:SF2">
    <property type="entry name" value="NADH DEHYDROGENASE [UBIQUINONE] 1 ALPHA SUBCOMPLEX ASSEMBLY FACTOR 3"/>
    <property type="match status" value="1"/>
</dbReference>
<gene>
    <name evidence="1" type="ORF">ID128_04760</name>
</gene>
<name>A0A7L7YQ14_9RICK</name>
<reference evidence="1 2" key="1">
    <citation type="submission" date="2020-09" db="EMBL/GenBank/DDBJ databases">
        <title>An Earliest Endosymbiont, Wolbachia massiliensis sp. nov., Strain PL13 From the Bed Bug (Cimex hemipterius), Type strain of a New supergroup T.</title>
        <authorList>
            <person name="Laidoudi Y."/>
            <person name="Levasseur A."/>
            <person name="Medkour H."/>
            <person name="Maaloum M."/>
            <person name="BenKhedher M."/>
            <person name="Sambou M."/>
            <person name="Bassene H."/>
            <person name="Davoust B."/>
            <person name="Fenollar F."/>
            <person name="Raoult D."/>
            <person name="Mediannikov O."/>
        </authorList>
    </citation>
    <scope>NUCLEOTIDE SEQUENCE [LARGE SCALE GENOMIC DNA]</scope>
    <source>
        <strain evidence="1 2">PL13</strain>
    </source>
</reference>
<protein>
    <submittedName>
        <fullName evidence="1">Mth938-like domain-containing protein</fullName>
    </submittedName>
</protein>
<dbReference type="InterPro" id="IPR007523">
    <property type="entry name" value="NDUFAF3/AAMDC"/>
</dbReference>